<evidence type="ECO:0000313" key="2">
    <source>
        <dbReference type="Proteomes" id="UP000001191"/>
    </source>
</evidence>
<dbReference type="eggNOG" id="ENOG5032V9D">
    <property type="taxonomic scope" value="Bacteria"/>
</dbReference>
<keyword evidence="2" id="KW-1185">Reference proteome</keyword>
<organism evidence="1 2">
    <name type="scientific">Nostoc punctiforme (strain ATCC 29133 / PCC 73102)</name>
    <dbReference type="NCBI Taxonomy" id="63737"/>
    <lineage>
        <taxon>Bacteria</taxon>
        <taxon>Bacillati</taxon>
        <taxon>Cyanobacteriota</taxon>
        <taxon>Cyanophyceae</taxon>
        <taxon>Nostocales</taxon>
        <taxon>Nostocaceae</taxon>
        <taxon>Nostoc</taxon>
    </lineage>
</organism>
<evidence type="ECO:0000313" key="1">
    <source>
        <dbReference type="EMBL" id="ACC81766.1"/>
    </source>
</evidence>
<dbReference type="Proteomes" id="UP000001191">
    <property type="component" value="Chromosome"/>
</dbReference>
<accession>B2IZZ5</accession>
<dbReference type="HOGENOM" id="CLU_292978_0_0_3"/>
<dbReference type="EnsemblBacteria" id="ACC81766">
    <property type="protein sequence ID" value="ACC81766"/>
    <property type="gene ID" value="Npun_R3336"/>
</dbReference>
<dbReference type="AlphaFoldDB" id="B2IZZ5"/>
<dbReference type="RefSeq" id="WP_012409744.1">
    <property type="nucleotide sequence ID" value="NC_010628.1"/>
</dbReference>
<reference evidence="2" key="1">
    <citation type="submission" date="2008-04" db="EMBL/GenBank/DDBJ databases">
        <title>Complete sequence of chromosome of Nostoc punctiforme ATCC 29133.</title>
        <authorList>
            <consortium name="US DOE Joint Genome Institute"/>
            <person name="Copeland A."/>
            <person name="Lucas S."/>
            <person name="Lapidus A."/>
            <person name="Glavina del Rio T."/>
            <person name="Dalin E."/>
            <person name="Tice H."/>
            <person name="Pitluck S."/>
            <person name="Chain P."/>
            <person name="Malfatti S."/>
            <person name="Shin M."/>
            <person name="Vergez L."/>
            <person name="Schmutz J."/>
            <person name="Larimer F."/>
            <person name="Land M."/>
            <person name="Hauser L."/>
            <person name="Kyrpides N."/>
            <person name="Kim E."/>
            <person name="Meeks J.C."/>
            <person name="Elhai J."/>
            <person name="Campbell E.L."/>
            <person name="Thiel T."/>
            <person name="Longmire J."/>
            <person name="Potts M."/>
            <person name="Atlas R."/>
        </authorList>
    </citation>
    <scope>NUCLEOTIDE SEQUENCE [LARGE SCALE GENOMIC DNA]</scope>
    <source>
        <strain evidence="2">ATCC 29133 / PCC 73102</strain>
    </source>
</reference>
<dbReference type="STRING" id="63737.Npun_R3336"/>
<dbReference type="KEGG" id="npu:Npun_R3336"/>
<gene>
    <name evidence="1" type="ordered locus">Npun_R3336</name>
</gene>
<dbReference type="EMBL" id="CP001037">
    <property type="protein sequence ID" value="ACC81766.1"/>
    <property type="molecule type" value="Genomic_DNA"/>
</dbReference>
<proteinExistence type="predicted"/>
<sequence>MRKIIDLLSITVLVASPVALGMVYAQTSASQAVVQPIEVITDKNFPLNRPQTVNFEPNEGFYKLTKRQKDDQLRDWLLMTALSGKGLSTEKISQGVYDLPAVRYDFISPVANFEYGSTRSRYVGDGKIVALVPNTASKEQRMDDLAHIADRHRKDQGEKPKIIEVFEYEIAPDKQSSVISRKEPINGEQIFSSAYGYFETTINSQNDLQSFLNQVDDITFAQVNGSSLNVGGRKIYKDKDKRKHQGLRVEDIAALWQSDFNNINGSLFSLDWEFDYPRIAQALEKAKPLLQKLKLDGKLIISDQDIQEAKQGLLRQDKKSYFNLIAKLENFLSSEELVNQAFSKEKLAAEIEKELNIYKDKKYKASQQSIKQSKEQSQKEIQQALESGLSPEEIHAKIIAIDHEQKKLESEWEKYLEQEIPWKKKEIISSKKKEIYDLLNAQQKNGFQIARYNGNLQDKKEGLQGTEVGMTLFYTDLLMKIWEFNFQKATLETDIEGFNPETRIAVSPIYKSELKQSNYVRLWLEPDDKGFQVANENRDIIFAPNATQIKAASSDRPQSNKETNAPPDTAAFLNWWNNHYKEVARYEPQYERLNQIMKWSLVINWLNQHQQNELSLQYEQSNPLSFLQAVKVKRDNWFPDWVGTQGERLKFKKWDAITFLSEGYNYKGRKTEKLKFLESENIDKKYGKPYPSLYGGVSLAGGKNFEGRISLPKDSKIGNLGRSNIDYKSVKFQRGKLEFKTLDGTKYRVRPLSKTVSETIVEPKPEAKLRSPNVELTNQPFSSKVTQIPDGLKLENAIGDTEFGNLNISKTANGFKVGFESRDIDAGYSLASRLSVGTSRLNPKKVSVLNALREMDDVVFVRYSPSQPNDYFVQLSKSNNKWLKFSEQPLADGSGGGAKPPSKRIMSVAEPEDGARNFNFESLNEAQVSQQTQGFQQLSGKGANYKSSYNYRKEAQKLAAEPVKYVISQKLDLQFRIKKIDGELKAGDYTRAAKSINESIKLHGSEPNLILRKAAVNVYEGRLKVERITPEGAKLFKQNFFDEINNRNFKVIENNTEFIYVQDSPGLNNLQFKQSIEQSVPFGSGARFYKLKPGEIGRVKIRHSGLGDVSVSSNPSTKTTASNIGDSLRFQFQNYPQRFVTNNGCQEKDESDKNQNTNKCPLEKPVYVVTTSEKN</sequence>
<dbReference type="OrthoDB" id="3660943at2"/>
<reference evidence="1 2" key="2">
    <citation type="journal article" date="2013" name="Plant Physiol.">
        <title>A Nostoc punctiforme Sugar Transporter Necessary to Establish a Cyanobacterium-Plant Symbiosis.</title>
        <authorList>
            <person name="Ekman M."/>
            <person name="Picossi S."/>
            <person name="Campbell E.L."/>
            <person name="Meeks J.C."/>
            <person name="Flores E."/>
        </authorList>
    </citation>
    <scope>NUCLEOTIDE SEQUENCE [LARGE SCALE GENOMIC DNA]</scope>
    <source>
        <strain evidence="2">ATCC 29133 / PCC 73102</strain>
    </source>
</reference>
<name>B2IZZ5_NOSP7</name>
<protein>
    <submittedName>
        <fullName evidence="1">Uncharacterized protein</fullName>
    </submittedName>
</protein>